<dbReference type="EMBL" id="CP146843">
    <property type="protein sequence ID" value="WYY26229.1"/>
    <property type="molecule type" value="Genomic_DNA"/>
</dbReference>
<keyword evidence="1" id="KW-0175">Coiled coil</keyword>
<sequence>MAEVVELETILIPNTETKLQNTNLTENNNKQLTEEKTRLQTKLTDSQLQIQKIVQKIKIVQELDSLEKEMKEENENPLKTLLKTRQEQLQTQLDILFSTLTEV</sequence>
<protein>
    <submittedName>
        <fullName evidence="2">Uncharacterized protein</fullName>
    </submittedName>
</protein>
<proteinExistence type="predicted"/>
<dbReference type="Proteomes" id="UP001484199">
    <property type="component" value="Chromosome"/>
</dbReference>
<accession>A0ABZ2U8D8</accession>
<evidence type="ECO:0000313" key="2">
    <source>
        <dbReference type="EMBL" id="WYY26229.1"/>
    </source>
</evidence>
<gene>
    <name evidence="2" type="ORF">AshY1_00730</name>
</gene>
<feature type="coiled-coil region" evidence="1">
    <location>
        <begin position="22"/>
        <end position="76"/>
    </location>
</feature>
<reference evidence="2" key="1">
    <citation type="submission" date="2024-03" db="EMBL/GenBank/DDBJ databases">
        <title>The Complete Genome of 'Candidatus Phytoplasma fraxini' AshY1 from the Ash Yellows Group.</title>
        <authorList>
            <person name="Boehm J.W."/>
            <person name="Huettel B."/>
            <person name="Schneider B."/>
            <person name="Kube M."/>
        </authorList>
    </citation>
    <scope>NUCLEOTIDE SEQUENCE [LARGE SCALE GENOMIC DNA]</scope>
    <source>
        <strain evidence="2">AshY1</strain>
    </source>
</reference>
<keyword evidence="3" id="KW-1185">Reference proteome</keyword>
<organism evidence="2 3">
    <name type="scientific">Ash yellows phytoplasma</name>
    <dbReference type="NCBI Taxonomy" id="35780"/>
    <lineage>
        <taxon>Bacteria</taxon>
        <taxon>Bacillati</taxon>
        <taxon>Mycoplasmatota</taxon>
        <taxon>Mollicutes</taxon>
        <taxon>Acholeplasmatales</taxon>
        <taxon>Acholeplasmataceae</taxon>
        <taxon>Candidatus Phytoplasma</taxon>
        <taxon>16SrVII (Ash yellows group)</taxon>
    </lineage>
</organism>
<dbReference type="RefSeq" id="WP_341266634.1">
    <property type="nucleotide sequence ID" value="NZ_CP146843.1"/>
</dbReference>
<evidence type="ECO:0000313" key="3">
    <source>
        <dbReference type="Proteomes" id="UP001484199"/>
    </source>
</evidence>
<name>A0ABZ2U8D8_ASHYP</name>
<evidence type="ECO:0000256" key="1">
    <source>
        <dbReference type="SAM" id="Coils"/>
    </source>
</evidence>